<dbReference type="Pfam" id="PF02384">
    <property type="entry name" value="N6_Mtase"/>
    <property type="match status" value="1"/>
</dbReference>
<dbReference type="GeneID" id="91110662"/>
<protein>
    <submittedName>
        <fullName evidence="2">N-6 DNA methylase</fullName>
    </submittedName>
</protein>
<proteinExistence type="predicted"/>
<dbReference type="InterPro" id="IPR029063">
    <property type="entry name" value="SAM-dependent_MTases_sf"/>
</dbReference>
<gene>
    <name evidence="2" type="ORF">ABSL23_15885</name>
</gene>
<dbReference type="EMBL" id="CP159205">
    <property type="protein sequence ID" value="XCF18207.1"/>
    <property type="molecule type" value="Genomic_DNA"/>
</dbReference>
<reference evidence="2" key="1">
    <citation type="submission" date="2024-06" db="EMBL/GenBank/DDBJ databases">
        <title>Genome Sequence of an extremely halophilic archaeon isolated from Permian era halite, Salado Formation, Carlsbad, New Mexico: Halobacterium sp. strain NMX12-1.</title>
        <authorList>
            <person name="Sotoa L."/>
            <person name="DasSarma P."/>
            <person name="Anton B.P."/>
            <person name="Vincze T."/>
            <person name="Verma I."/>
            <person name="Eralp B."/>
            <person name="Powers D.W."/>
            <person name="Dozier B.L."/>
            <person name="Roberts R.J."/>
            <person name="DasSarma S."/>
        </authorList>
    </citation>
    <scope>NUCLEOTIDE SEQUENCE</scope>
    <source>
        <strain evidence="2">NMX12-1</strain>
        <plasmid evidence="2">pNMX12-1_211</plasmid>
    </source>
</reference>
<accession>A0AAU8CGI4</accession>
<feature type="domain" description="DNA methylase adenine-specific" evidence="1">
    <location>
        <begin position="90"/>
        <end position="194"/>
    </location>
</feature>
<dbReference type="Gene3D" id="3.40.50.150">
    <property type="entry name" value="Vaccinia Virus protein VP39"/>
    <property type="match status" value="1"/>
</dbReference>
<dbReference type="InterPro" id="IPR003356">
    <property type="entry name" value="DNA_methylase_A-5"/>
</dbReference>
<dbReference type="GO" id="GO:0003677">
    <property type="term" value="F:DNA binding"/>
    <property type="evidence" value="ECO:0007669"/>
    <property type="project" value="InterPro"/>
</dbReference>
<dbReference type="AlphaFoldDB" id="A0AAU8CGI4"/>
<geneLocation type="plasmid" evidence="2">
    <name>pNMX12-1_211</name>
</geneLocation>
<keyword evidence="2" id="KW-0489">Methyltransferase</keyword>
<dbReference type="RefSeq" id="WP_353635526.1">
    <property type="nucleotide sequence ID" value="NZ_CP159205.1"/>
</dbReference>
<dbReference type="KEGG" id="hanx:ABSL23_15885"/>
<keyword evidence="2" id="KW-0808">Transferase</keyword>
<dbReference type="SUPFAM" id="SSF53335">
    <property type="entry name" value="S-adenosyl-L-methionine-dependent methyltransferases"/>
    <property type="match status" value="1"/>
</dbReference>
<dbReference type="GO" id="GO:0032259">
    <property type="term" value="P:methylation"/>
    <property type="evidence" value="ECO:0007669"/>
    <property type="project" value="UniProtKB-KW"/>
</dbReference>
<evidence type="ECO:0000259" key="1">
    <source>
        <dbReference type="Pfam" id="PF02384"/>
    </source>
</evidence>
<dbReference type="GO" id="GO:0008170">
    <property type="term" value="F:N-methyltransferase activity"/>
    <property type="evidence" value="ECO:0007669"/>
    <property type="project" value="InterPro"/>
</dbReference>
<keyword evidence="2" id="KW-0614">Plasmid</keyword>
<evidence type="ECO:0000313" key="2">
    <source>
        <dbReference type="EMBL" id="XCF18207.1"/>
    </source>
</evidence>
<sequence>MTEFSTRYDRTADVLARLEAITQFGFGRFDVFRDWTRLMTHALARDDDAYLDVLDRYADANAEADRGDRPADHFAAAFGELRAATAAVGGDVLGDAYEAYGMASDAFGQHFSPPAVVRLLAALQDVGTTDGEGATQVSDPACGSGRLLLAGIDAADGPVVCLGVDKDEVCARMAALNCCLVNVDAVVVHGDALTFEGYGAWRTSRTASGGALEAVDPEAVGFD</sequence>
<name>A0AAU8CGI4_9EURY</name>
<dbReference type="PRINTS" id="PR00507">
    <property type="entry name" value="N12N6MTFRASE"/>
</dbReference>
<organism evidence="2">
    <name type="scientific">Halobacterium sp. NMX12-1</name>
    <dbReference type="NCBI Taxonomy" id="3166650"/>
    <lineage>
        <taxon>Archaea</taxon>
        <taxon>Methanobacteriati</taxon>
        <taxon>Methanobacteriota</taxon>
        <taxon>Stenosarchaea group</taxon>
        <taxon>Halobacteria</taxon>
        <taxon>Halobacteriales</taxon>
        <taxon>Halobacteriaceae</taxon>
        <taxon>Halobacterium</taxon>
    </lineage>
</organism>